<gene>
    <name evidence="11" type="primary">ftsY</name>
    <name evidence="11" type="ORF">HON47_03145</name>
</gene>
<evidence type="ECO:0000256" key="8">
    <source>
        <dbReference type="ARBA" id="ARBA00023136"/>
    </source>
</evidence>
<dbReference type="PANTHER" id="PTHR43134:SF1">
    <property type="entry name" value="SIGNAL RECOGNITION PARTICLE RECEPTOR SUBUNIT ALPHA"/>
    <property type="match status" value="1"/>
</dbReference>
<dbReference type="InterPro" id="IPR000897">
    <property type="entry name" value="SRP54_GTPase_dom"/>
</dbReference>
<keyword evidence="3" id="KW-1003">Cell membrane</keyword>
<evidence type="ECO:0000256" key="2">
    <source>
        <dbReference type="ARBA" id="ARBA00008531"/>
    </source>
</evidence>
<organism evidence="11 12">
    <name type="scientific">Candidatus Iainarchaeum sp</name>
    <dbReference type="NCBI Taxonomy" id="3101447"/>
    <lineage>
        <taxon>Archaea</taxon>
        <taxon>Candidatus Iainarchaeota</taxon>
        <taxon>Candidatus Iainarchaeia</taxon>
        <taxon>Candidatus Iainarchaeales</taxon>
        <taxon>Candidatus Iainarchaeaceae</taxon>
        <taxon>Candidatus Iainarchaeum</taxon>
    </lineage>
</organism>
<dbReference type="SMART" id="SM00962">
    <property type="entry name" value="SRP54"/>
    <property type="match status" value="1"/>
</dbReference>
<evidence type="ECO:0000256" key="9">
    <source>
        <dbReference type="ARBA" id="ARBA00023170"/>
    </source>
</evidence>
<dbReference type="GO" id="GO:0005047">
    <property type="term" value="F:signal recognition particle binding"/>
    <property type="evidence" value="ECO:0007669"/>
    <property type="project" value="TreeGrafter"/>
</dbReference>
<evidence type="ECO:0000313" key="11">
    <source>
        <dbReference type="EMBL" id="MBT4870542.1"/>
    </source>
</evidence>
<dbReference type="PROSITE" id="PS00300">
    <property type="entry name" value="SRP54"/>
    <property type="match status" value="1"/>
</dbReference>
<dbReference type="InterPro" id="IPR036225">
    <property type="entry name" value="SRP/SRP_N"/>
</dbReference>
<evidence type="ECO:0000256" key="5">
    <source>
        <dbReference type="ARBA" id="ARBA00022741"/>
    </source>
</evidence>
<dbReference type="GO" id="GO:0005737">
    <property type="term" value="C:cytoplasm"/>
    <property type="evidence" value="ECO:0007669"/>
    <property type="project" value="UniProtKB-ARBA"/>
</dbReference>
<dbReference type="Pfam" id="PF02881">
    <property type="entry name" value="SRP54_N"/>
    <property type="match status" value="1"/>
</dbReference>
<dbReference type="Gene3D" id="3.40.50.300">
    <property type="entry name" value="P-loop containing nucleotide triphosphate hydrolases"/>
    <property type="match status" value="1"/>
</dbReference>
<dbReference type="SUPFAM" id="SSF52540">
    <property type="entry name" value="P-loop containing nucleoside triphosphate hydrolases"/>
    <property type="match status" value="1"/>
</dbReference>
<dbReference type="Pfam" id="PF00448">
    <property type="entry name" value="SRP54"/>
    <property type="match status" value="1"/>
</dbReference>
<keyword evidence="9" id="KW-0675">Receptor</keyword>
<dbReference type="GO" id="GO:0006614">
    <property type="term" value="P:SRP-dependent cotranslational protein targeting to membrane"/>
    <property type="evidence" value="ECO:0007669"/>
    <property type="project" value="InterPro"/>
</dbReference>
<dbReference type="InterPro" id="IPR003593">
    <property type="entry name" value="AAA+_ATPase"/>
</dbReference>
<dbReference type="Proteomes" id="UP000722459">
    <property type="component" value="Unassembled WGS sequence"/>
</dbReference>
<dbReference type="SMART" id="SM00963">
    <property type="entry name" value="SRP54_N"/>
    <property type="match status" value="1"/>
</dbReference>
<accession>A0A8T5GF66</accession>
<dbReference type="GO" id="GO:0003924">
    <property type="term" value="F:GTPase activity"/>
    <property type="evidence" value="ECO:0007669"/>
    <property type="project" value="TreeGrafter"/>
</dbReference>
<dbReference type="GO" id="GO:0005525">
    <property type="term" value="F:GTP binding"/>
    <property type="evidence" value="ECO:0007669"/>
    <property type="project" value="UniProtKB-KW"/>
</dbReference>
<comment type="caution">
    <text evidence="11">The sequence shown here is derived from an EMBL/GenBank/DDBJ whole genome shotgun (WGS) entry which is preliminary data.</text>
</comment>
<dbReference type="InterPro" id="IPR027417">
    <property type="entry name" value="P-loop_NTPase"/>
</dbReference>
<reference evidence="11" key="1">
    <citation type="journal article" date="2021" name="ISME J.">
        <title>Mercury methylation by metabolically versatile and cosmopolitan marine bacteria.</title>
        <authorList>
            <person name="Lin H."/>
            <person name="Ascher D.B."/>
            <person name="Myung Y."/>
            <person name="Lamborg C.H."/>
            <person name="Hallam S.J."/>
            <person name="Gionfriddo C.M."/>
            <person name="Holt K.E."/>
            <person name="Moreau J.W."/>
        </authorList>
    </citation>
    <scope>NUCLEOTIDE SEQUENCE</scope>
    <source>
        <strain evidence="11">SI075_bin30</strain>
    </source>
</reference>
<dbReference type="FunFam" id="3.40.50.300:FF:000566">
    <property type="entry name" value="Signal recognition particle receptor subunit alpha"/>
    <property type="match status" value="1"/>
</dbReference>
<keyword evidence="7" id="KW-0342">GTP-binding</keyword>
<evidence type="ECO:0000313" key="12">
    <source>
        <dbReference type="Proteomes" id="UP000722459"/>
    </source>
</evidence>
<evidence type="ECO:0000259" key="10">
    <source>
        <dbReference type="PROSITE" id="PS00300"/>
    </source>
</evidence>
<protein>
    <submittedName>
        <fullName evidence="11">Signal recognition particle-docking protein FtsY</fullName>
    </submittedName>
</protein>
<dbReference type="SMART" id="SM00382">
    <property type="entry name" value="AAA"/>
    <property type="match status" value="1"/>
</dbReference>
<proteinExistence type="inferred from homology"/>
<keyword evidence="4" id="KW-0963">Cytoplasm</keyword>
<dbReference type="GO" id="GO:0005886">
    <property type="term" value="C:plasma membrane"/>
    <property type="evidence" value="ECO:0007669"/>
    <property type="project" value="UniProtKB-SubCell"/>
</dbReference>
<sequence length="319" mass="35426">MLEETNREKSRDIEIKKASEDKRELKVNMGKKGKLKGLIKRAIEISDKDIEALLWELELSLIESDVEQDTAHDLVSGIREKLVGKKVSVKTIDTELNNAIKEILTKMMTTEKINLLEEIKNGEKPYKIMMIGPNGAGKTTHIAKLTNYFKKNGLSVVWAAADTFRSGAIDQLQVHADKLDVKVIKQPYGADPAAVAFDAVKSAKASESDVVIIDTAGRQETNKNLMEELKKIKRVVEPNIKIYVGEAYVGQGLLDQATEFNNELGIDGFILSKIDTDAKGGTSISLLYKLKKPILFVGTGQGHDDIEEFSPEFILNRII</sequence>
<name>A0A8T5GF66_9ARCH</name>
<dbReference type="InterPro" id="IPR042101">
    <property type="entry name" value="SRP54_N_sf"/>
</dbReference>
<dbReference type="SUPFAM" id="SSF47364">
    <property type="entry name" value="Domain of the SRP/SRP receptor G-proteins"/>
    <property type="match status" value="1"/>
</dbReference>
<dbReference type="AlphaFoldDB" id="A0A8T5GF66"/>
<keyword evidence="8" id="KW-0472">Membrane</keyword>
<dbReference type="EMBL" id="JABJNZ010000045">
    <property type="protein sequence ID" value="MBT4870542.1"/>
    <property type="molecule type" value="Genomic_DNA"/>
</dbReference>
<dbReference type="PANTHER" id="PTHR43134">
    <property type="entry name" value="SIGNAL RECOGNITION PARTICLE RECEPTOR SUBUNIT ALPHA"/>
    <property type="match status" value="1"/>
</dbReference>
<dbReference type="InterPro" id="IPR004390">
    <property type="entry name" value="SR_rcpt_FtsY"/>
</dbReference>
<feature type="domain" description="SRP54-type proteins GTP-binding" evidence="10">
    <location>
        <begin position="293"/>
        <end position="306"/>
    </location>
</feature>
<dbReference type="InterPro" id="IPR013822">
    <property type="entry name" value="Signal_recog_particl_SRP54_hlx"/>
</dbReference>
<evidence type="ECO:0000256" key="7">
    <source>
        <dbReference type="ARBA" id="ARBA00023134"/>
    </source>
</evidence>
<comment type="similarity">
    <text evidence="2">Belongs to the GTP-binding SRP family.</text>
</comment>
<evidence type="ECO:0000256" key="4">
    <source>
        <dbReference type="ARBA" id="ARBA00022490"/>
    </source>
</evidence>
<comment type="subcellular location">
    <subcellularLocation>
        <location evidence="1">Cell membrane</location>
        <topology evidence="1">Peripheral membrane protein</topology>
        <orientation evidence="1">Cytoplasmic side</orientation>
    </subcellularLocation>
</comment>
<keyword evidence="5" id="KW-0547">Nucleotide-binding</keyword>
<evidence type="ECO:0000256" key="6">
    <source>
        <dbReference type="ARBA" id="ARBA00022801"/>
    </source>
</evidence>
<evidence type="ECO:0000256" key="1">
    <source>
        <dbReference type="ARBA" id="ARBA00004413"/>
    </source>
</evidence>
<keyword evidence="6" id="KW-0378">Hydrolase</keyword>
<evidence type="ECO:0000256" key="3">
    <source>
        <dbReference type="ARBA" id="ARBA00022475"/>
    </source>
</evidence>
<dbReference type="Gene3D" id="1.20.120.140">
    <property type="entry name" value="Signal recognition particle SRP54, nucleotide-binding domain"/>
    <property type="match status" value="1"/>
</dbReference>
<dbReference type="NCBIfam" id="TIGR00064">
    <property type="entry name" value="ftsY"/>
    <property type="match status" value="1"/>
</dbReference>